<comment type="similarity">
    <text evidence="5">Belongs to the TDD superfamily. DTWD2 family.</text>
</comment>
<organism evidence="9">
    <name type="scientific">Cyanoptyche gloeocystis</name>
    <dbReference type="NCBI Taxonomy" id="77922"/>
    <lineage>
        <taxon>Eukaryota</taxon>
        <taxon>Glaucocystophyceae</taxon>
        <taxon>Glaucocystophyceae incertae sedis</taxon>
        <taxon>Cyanoptyche</taxon>
    </lineage>
</organism>
<evidence type="ECO:0000256" key="6">
    <source>
        <dbReference type="ARBA" id="ARBA00048718"/>
    </source>
</evidence>
<keyword evidence="3" id="KW-0949">S-adenosyl-L-methionine</keyword>
<dbReference type="InterPro" id="IPR039262">
    <property type="entry name" value="DTWD2/TAPT"/>
</dbReference>
<dbReference type="AlphaFoldDB" id="A0A7S2JMZ8"/>
<proteinExistence type="inferred from homology"/>
<evidence type="ECO:0000256" key="4">
    <source>
        <dbReference type="ARBA" id="ARBA00022694"/>
    </source>
</evidence>
<accession>A0A7S2JMZ8</accession>
<dbReference type="PANTHER" id="PTHR21392:SF0">
    <property type="entry name" value="TRNA-URIDINE AMINOCARBOXYPROPYLTRANSFERASE 2"/>
    <property type="match status" value="1"/>
</dbReference>
<feature type="compositionally biased region" description="Basic and acidic residues" evidence="7">
    <location>
        <begin position="239"/>
        <end position="249"/>
    </location>
</feature>
<dbReference type="SMART" id="SM01144">
    <property type="entry name" value="DTW"/>
    <property type="match status" value="1"/>
</dbReference>
<dbReference type="GO" id="GO:0008033">
    <property type="term" value="P:tRNA processing"/>
    <property type="evidence" value="ECO:0007669"/>
    <property type="project" value="UniProtKB-KW"/>
</dbReference>
<reference evidence="9" key="1">
    <citation type="submission" date="2021-01" db="EMBL/GenBank/DDBJ databases">
        <authorList>
            <person name="Corre E."/>
            <person name="Pelletier E."/>
            <person name="Niang G."/>
            <person name="Scheremetjew M."/>
            <person name="Finn R."/>
            <person name="Kale V."/>
            <person name="Holt S."/>
            <person name="Cochrane G."/>
            <person name="Meng A."/>
            <person name="Brown T."/>
            <person name="Cohen L."/>
        </authorList>
    </citation>
    <scope>NUCLEOTIDE SEQUENCE</scope>
    <source>
        <strain evidence="9">SAG4.97</strain>
    </source>
</reference>
<protein>
    <recommendedName>
        <fullName evidence="1">tRNA-uridine aminocarboxypropyltransferase</fullName>
        <ecNumber evidence="1">2.5.1.25</ecNumber>
    </recommendedName>
</protein>
<evidence type="ECO:0000259" key="8">
    <source>
        <dbReference type="SMART" id="SM01144"/>
    </source>
</evidence>
<evidence type="ECO:0000256" key="1">
    <source>
        <dbReference type="ARBA" id="ARBA00012386"/>
    </source>
</evidence>
<keyword evidence="4" id="KW-0819">tRNA processing</keyword>
<evidence type="ECO:0000256" key="2">
    <source>
        <dbReference type="ARBA" id="ARBA00022679"/>
    </source>
</evidence>
<dbReference type="EMBL" id="HBGX01002056">
    <property type="protein sequence ID" value="CAD9552674.1"/>
    <property type="molecule type" value="Transcribed_RNA"/>
</dbReference>
<dbReference type="GO" id="GO:0016432">
    <property type="term" value="F:tRNA-uridine aminocarboxypropyltransferase activity"/>
    <property type="evidence" value="ECO:0007669"/>
    <property type="project" value="UniProtKB-EC"/>
</dbReference>
<feature type="region of interest" description="Disordered" evidence="7">
    <location>
        <begin position="217"/>
        <end position="249"/>
    </location>
</feature>
<evidence type="ECO:0000313" key="9">
    <source>
        <dbReference type="EMBL" id="CAD9552674.1"/>
    </source>
</evidence>
<evidence type="ECO:0000256" key="5">
    <source>
        <dbReference type="ARBA" id="ARBA00034489"/>
    </source>
</evidence>
<gene>
    <name evidence="9" type="ORF">CGLO1086_LOCUS900</name>
</gene>
<dbReference type="EC" id="2.5.1.25" evidence="1"/>
<evidence type="ECO:0000256" key="3">
    <source>
        <dbReference type="ARBA" id="ARBA00022691"/>
    </source>
</evidence>
<keyword evidence="2" id="KW-0808">Transferase</keyword>
<dbReference type="InterPro" id="IPR005636">
    <property type="entry name" value="DTW"/>
</dbReference>
<comment type="catalytic activity">
    <reaction evidence="6">
        <text>a uridine in tRNA + S-adenosyl-L-methionine = a 3-[(3S)-3-amino-3-carboxypropyl]uridine in tRNA + S-methyl-5'-thioadenosine + H(+)</text>
        <dbReference type="Rhea" id="RHEA:62432"/>
        <dbReference type="Rhea" id="RHEA-COMP:13339"/>
        <dbReference type="Rhea" id="RHEA-COMP:16092"/>
        <dbReference type="ChEBI" id="CHEBI:15378"/>
        <dbReference type="ChEBI" id="CHEBI:17509"/>
        <dbReference type="ChEBI" id="CHEBI:59789"/>
        <dbReference type="ChEBI" id="CHEBI:65315"/>
        <dbReference type="ChEBI" id="CHEBI:82930"/>
        <dbReference type="EC" id="2.5.1.25"/>
    </reaction>
</comment>
<evidence type="ECO:0000256" key="7">
    <source>
        <dbReference type="SAM" id="MobiDB-lite"/>
    </source>
</evidence>
<sequence length="249" mass="28017">MSRETCSRCDRPKSVCLCRYLPSEKVSLPFSVAIFQTPGEEKCAKSTVKILRNCIECSVWKRRSLANAGGHTGKLFNGPETLILYPGDQAVPVDKLEEETKKRICCVVLFDGTWESCRRMYLANISFLAEAHHVRLRPTSPSKYIVRQQPNLESLSTLEALVELIVQLGVDGAEEKAQLLLRPFHAMVQMQLRHMTTATHRPNRPGYDPHLLSRAASLPPLEEGSPVSPVGKTSCEPFQNEREIFPEEE</sequence>
<dbReference type="PANTHER" id="PTHR21392">
    <property type="entry name" value="TRNA-URIDINE AMINOCARBOXYPROPYLTRANSFERASE 2"/>
    <property type="match status" value="1"/>
</dbReference>
<dbReference type="Pfam" id="PF03942">
    <property type="entry name" value="DTW"/>
    <property type="match status" value="1"/>
</dbReference>
<feature type="domain" description="DTW" evidence="8">
    <location>
        <begin position="2"/>
        <end position="196"/>
    </location>
</feature>
<name>A0A7S2JMZ8_9EUKA</name>